<dbReference type="Proteomes" id="UP000236318">
    <property type="component" value="Unassembled WGS sequence"/>
</dbReference>
<dbReference type="InterPro" id="IPR000073">
    <property type="entry name" value="AB_hydrolase_1"/>
</dbReference>
<protein>
    <submittedName>
        <fullName evidence="2">Alpha/beta hydrolase</fullName>
    </submittedName>
</protein>
<dbReference type="GO" id="GO:0016787">
    <property type="term" value="F:hydrolase activity"/>
    <property type="evidence" value="ECO:0007669"/>
    <property type="project" value="UniProtKB-KW"/>
</dbReference>
<evidence type="ECO:0000313" key="3">
    <source>
        <dbReference type="Proteomes" id="UP000236318"/>
    </source>
</evidence>
<evidence type="ECO:0000259" key="1">
    <source>
        <dbReference type="Pfam" id="PF12697"/>
    </source>
</evidence>
<name>A0A2K4YIV0_9MYCO</name>
<dbReference type="OrthoDB" id="3507586at2"/>
<dbReference type="PANTHER" id="PTHR46438:SF11">
    <property type="entry name" value="LIPASE-RELATED"/>
    <property type="match status" value="1"/>
</dbReference>
<reference evidence="2" key="1">
    <citation type="submission" date="2018-01" db="EMBL/GenBank/DDBJ databases">
        <authorList>
            <consortium name="Urmite Genomes"/>
        </authorList>
    </citation>
    <scope>NUCLEOTIDE SEQUENCE [LARGE SCALE GENOMIC DNA]</scope>
    <source>
        <strain evidence="2">AFP003</strain>
    </source>
</reference>
<feature type="domain" description="AB hydrolase-1" evidence="1">
    <location>
        <begin position="55"/>
        <end position="284"/>
    </location>
</feature>
<dbReference type="EMBL" id="FXEG02000005">
    <property type="protein sequence ID" value="SOX56673.1"/>
    <property type="molecule type" value="Genomic_DNA"/>
</dbReference>
<dbReference type="SUPFAM" id="SSF53474">
    <property type="entry name" value="alpha/beta-Hydrolases"/>
    <property type="match status" value="1"/>
</dbReference>
<accession>A0A2K4YIV0</accession>
<evidence type="ECO:0000313" key="2">
    <source>
        <dbReference type="EMBL" id="SOX56673.1"/>
    </source>
</evidence>
<dbReference type="AlphaFoldDB" id="A0A2K4YIV0"/>
<organism evidence="2 3">
    <name type="scientific">Mycobacterium ahvazicum</name>
    <dbReference type="NCBI Taxonomy" id="1964395"/>
    <lineage>
        <taxon>Bacteria</taxon>
        <taxon>Bacillati</taxon>
        <taxon>Actinomycetota</taxon>
        <taxon>Actinomycetes</taxon>
        <taxon>Mycobacteriales</taxon>
        <taxon>Mycobacteriaceae</taxon>
        <taxon>Mycobacterium</taxon>
        <taxon>Mycobacterium simiae complex</taxon>
    </lineage>
</organism>
<dbReference type="Pfam" id="PF12697">
    <property type="entry name" value="Abhydrolase_6"/>
    <property type="match status" value="1"/>
</dbReference>
<gene>
    <name evidence="2" type="ORF">MAAFP003_5381</name>
</gene>
<dbReference type="RefSeq" id="WP_096290643.1">
    <property type="nucleotide sequence ID" value="NZ_FXEG02000005.1"/>
</dbReference>
<comment type="caution">
    <text evidence="2">The sequence shown here is derived from an EMBL/GenBank/DDBJ whole genome shotgun (WGS) entry which is preliminary data.</text>
</comment>
<proteinExistence type="predicted"/>
<keyword evidence="3" id="KW-1185">Reference proteome</keyword>
<dbReference type="InterPro" id="IPR029058">
    <property type="entry name" value="AB_hydrolase_fold"/>
</dbReference>
<sequence>MALRTTDPAETYLRTWTTGRARWFTRPDGTRLRYVAVGEGPPLLLLHTVRTQLDYFQRVIAPLAERHRVHALDFPGMGWSDIRKGATYDHDDLQRAVVEFVRGLELTDLTLVGESIGAAIALTASVELGQRVVRVVASNTYDYPQGVQRANLLAGVIVSSVRAPLVGPVFAALENRAILKGIMRGGYADPAQLPEPFLDELVRVGSRPGYAGVARAIYRNLPTLIAARDRYASITAPVTLLYSDGDWSREADRANTAAAIPSASVHTVAHAGHFLAMEKPREFIGAVLNERP</sequence>
<dbReference type="PANTHER" id="PTHR46438">
    <property type="entry name" value="ALPHA/BETA-HYDROLASES SUPERFAMILY PROTEIN"/>
    <property type="match status" value="1"/>
</dbReference>
<dbReference type="Gene3D" id="3.40.50.1820">
    <property type="entry name" value="alpha/beta hydrolase"/>
    <property type="match status" value="1"/>
</dbReference>
<keyword evidence="2" id="KW-0378">Hydrolase</keyword>